<dbReference type="Proteomes" id="UP000271193">
    <property type="component" value="Chromosome"/>
</dbReference>
<dbReference type="GeneID" id="99063367"/>
<protein>
    <submittedName>
        <fullName evidence="2">Uncharacterized protein</fullName>
    </submittedName>
</protein>
<feature type="signal peptide" evidence="1">
    <location>
        <begin position="1"/>
        <end position="19"/>
    </location>
</feature>
<evidence type="ECO:0000313" key="2">
    <source>
        <dbReference type="EMBL" id="AZB23281.1"/>
    </source>
</evidence>
<sequence length="283" mass="29418">MRKIIISTMVLLSCATVSGQIGINTSTPSAGLDIVGKGNTSATKALEVNNSSAKEMVTVLNNGNVGIGETAPTATLQVTNTTSTALRVVDGTQGTGKVLTSDASGNASWVNPSLIAISGNLPSSPLSFTSYGTGNPPNVSLYSGGTITLPAGKWLVSFGSIASLGLNDRINTSDAQLWCTAYLSDSSTNSNTTADYISAYTGQRGSGGTIGRGMNRTMVTGSIAINNTTGANKTYYLWANQELERYSGGPTFINVNATGTSGYWINVFGVGNWERYFYAIPIQ</sequence>
<dbReference type="EMBL" id="CP033932">
    <property type="protein sequence ID" value="AZB23281.1"/>
    <property type="molecule type" value="Genomic_DNA"/>
</dbReference>
<keyword evidence="1" id="KW-0732">Signal</keyword>
<keyword evidence="3" id="KW-1185">Reference proteome</keyword>
<accession>A0A3G6T1E1</accession>
<organism evidence="2 3">
    <name type="scientific">Chryseobacterium bernardetii</name>
    <dbReference type="NCBI Taxonomy" id="1241978"/>
    <lineage>
        <taxon>Bacteria</taxon>
        <taxon>Pseudomonadati</taxon>
        <taxon>Bacteroidota</taxon>
        <taxon>Flavobacteriia</taxon>
        <taxon>Flavobacteriales</taxon>
        <taxon>Weeksellaceae</taxon>
        <taxon>Chryseobacterium group</taxon>
        <taxon>Chryseobacterium</taxon>
    </lineage>
</organism>
<evidence type="ECO:0000313" key="3">
    <source>
        <dbReference type="Proteomes" id="UP000271193"/>
    </source>
</evidence>
<dbReference type="AlphaFoldDB" id="A0A3G6T1E1"/>
<feature type="chain" id="PRO_5018047151" evidence="1">
    <location>
        <begin position="20"/>
        <end position="283"/>
    </location>
</feature>
<evidence type="ECO:0000256" key="1">
    <source>
        <dbReference type="SAM" id="SignalP"/>
    </source>
</evidence>
<dbReference type="RefSeq" id="WP_123868461.1">
    <property type="nucleotide sequence ID" value="NZ_CP033932.1"/>
</dbReference>
<name>A0A3G6T1E1_9FLAO</name>
<gene>
    <name evidence="2" type="ORF">EG339_00935</name>
</gene>
<reference evidence="3" key="1">
    <citation type="submission" date="2018-11" db="EMBL/GenBank/DDBJ databases">
        <title>Proposal to divide the Flavobacteriaceae and reorganize its genera based on Amino Acid Identity values calculated from whole genome sequences.</title>
        <authorList>
            <person name="Nicholson A.C."/>
            <person name="Gulvik C.A."/>
            <person name="Whitney A.M."/>
            <person name="Humrighouse B.W."/>
            <person name="Bell M."/>
            <person name="Holmes B."/>
            <person name="Steigerwalt A.G."/>
            <person name="Villarma A."/>
            <person name="Sheth M."/>
            <person name="Batra D."/>
            <person name="Pryor J."/>
            <person name="Bernardet J.-F."/>
            <person name="Hugo C."/>
            <person name="Kampfer P."/>
            <person name="Newman J."/>
            <person name="McQuiston J.R."/>
        </authorList>
    </citation>
    <scope>NUCLEOTIDE SEQUENCE [LARGE SCALE GENOMIC DNA]</scope>
    <source>
        <strain evidence="3">G0229</strain>
    </source>
</reference>
<dbReference type="KEGG" id="cben:EG339_00935"/>
<proteinExistence type="predicted"/>